<gene>
    <name evidence="2" type="ordered locus">Geob_1484</name>
</gene>
<proteinExistence type="predicted"/>
<dbReference type="STRING" id="316067.Geob_1484"/>
<dbReference type="Proteomes" id="UP000007721">
    <property type="component" value="Chromosome"/>
</dbReference>
<dbReference type="HOGENOM" id="CLU_167443_3_1_7"/>
<reference evidence="2 3" key="1">
    <citation type="submission" date="2009-01" db="EMBL/GenBank/DDBJ databases">
        <title>Complete sequence of Geobacter sp. FRC-32.</title>
        <authorList>
            <consortium name="US DOE Joint Genome Institute"/>
            <person name="Lucas S."/>
            <person name="Copeland A."/>
            <person name="Lapidus A."/>
            <person name="Glavina del Rio T."/>
            <person name="Dalin E."/>
            <person name="Tice H."/>
            <person name="Bruce D."/>
            <person name="Goodwin L."/>
            <person name="Pitluck S."/>
            <person name="Saunders E."/>
            <person name="Brettin T."/>
            <person name="Detter J.C."/>
            <person name="Han C."/>
            <person name="Larimer F."/>
            <person name="Land M."/>
            <person name="Hauser L."/>
            <person name="Kyrpides N."/>
            <person name="Ovchinnikova G."/>
            <person name="Kostka J."/>
            <person name="Richardson P."/>
        </authorList>
    </citation>
    <scope>NUCLEOTIDE SEQUENCE [LARGE SCALE GENOMIC DNA]</scope>
    <source>
        <strain evidence="3">DSM 22248 / JCM 15807 / FRC-32</strain>
    </source>
</reference>
<organism evidence="2 3">
    <name type="scientific">Geotalea daltonii (strain DSM 22248 / JCM 15807 / FRC-32)</name>
    <name type="common">Geobacter daltonii</name>
    <dbReference type="NCBI Taxonomy" id="316067"/>
    <lineage>
        <taxon>Bacteria</taxon>
        <taxon>Pseudomonadati</taxon>
        <taxon>Thermodesulfobacteriota</taxon>
        <taxon>Desulfuromonadia</taxon>
        <taxon>Geobacterales</taxon>
        <taxon>Geobacteraceae</taxon>
        <taxon>Geotalea</taxon>
    </lineage>
</organism>
<evidence type="ECO:0000259" key="1">
    <source>
        <dbReference type="Pfam" id="PF11823"/>
    </source>
</evidence>
<dbReference type="EMBL" id="CP001390">
    <property type="protein sequence ID" value="ACM19843.1"/>
    <property type="molecule type" value="Genomic_DNA"/>
</dbReference>
<dbReference type="eggNOG" id="ENOG5033A63">
    <property type="taxonomic scope" value="Bacteria"/>
</dbReference>
<dbReference type="OrthoDB" id="9811492at2"/>
<dbReference type="Pfam" id="PF11823">
    <property type="entry name" value="Se_S_carrier"/>
    <property type="match status" value="1"/>
</dbReference>
<name>B9M588_GEODF</name>
<evidence type="ECO:0000313" key="3">
    <source>
        <dbReference type="Proteomes" id="UP000007721"/>
    </source>
</evidence>
<dbReference type="RefSeq" id="WP_012646572.1">
    <property type="nucleotide sequence ID" value="NC_011979.1"/>
</dbReference>
<evidence type="ECO:0000313" key="2">
    <source>
        <dbReference type="EMBL" id="ACM19843.1"/>
    </source>
</evidence>
<dbReference type="InterPro" id="IPR021778">
    <property type="entry name" value="Se/S_carrier-like"/>
</dbReference>
<sequence length="85" mass="9612">MVQDGDYVAVFNSIHRVMKAEKILKQRKMAILLIPVPRALQSDCGLAIRYQSALRQEVEAVLSEEGLLPAELYAKQKGQFVRVLE</sequence>
<feature type="domain" description="Putative Se/S carrier protein-like" evidence="1">
    <location>
        <begin position="6"/>
        <end position="73"/>
    </location>
</feature>
<dbReference type="AlphaFoldDB" id="B9M588"/>
<keyword evidence="3" id="KW-1185">Reference proteome</keyword>
<accession>B9M588</accession>
<protein>
    <recommendedName>
        <fullName evidence="1">Putative Se/S carrier protein-like domain-containing protein</fullName>
    </recommendedName>
</protein>
<dbReference type="KEGG" id="geo:Geob_1484"/>